<dbReference type="PANTHER" id="PTHR43133:SF8">
    <property type="entry name" value="RNA POLYMERASE SIGMA FACTOR HI_1459-RELATED"/>
    <property type="match status" value="1"/>
</dbReference>
<dbReference type="InterPro" id="IPR039425">
    <property type="entry name" value="RNA_pol_sigma-70-like"/>
</dbReference>
<dbReference type="InterPro" id="IPR000792">
    <property type="entry name" value="Tscrpt_reg_LuxR_C"/>
</dbReference>
<dbReference type="Pfam" id="PF08281">
    <property type="entry name" value="Sigma70_r4_2"/>
    <property type="match status" value="1"/>
</dbReference>
<dbReference type="InterPro" id="IPR036388">
    <property type="entry name" value="WH-like_DNA-bd_sf"/>
</dbReference>
<comment type="similarity">
    <text evidence="1">Belongs to the sigma-70 factor family. ECF subfamily.</text>
</comment>
<evidence type="ECO:0000256" key="1">
    <source>
        <dbReference type="ARBA" id="ARBA00010641"/>
    </source>
</evidence>
<evidence type="ECO:0000256" key="4">
    <source>
        <dbReference type="ARBA" id="ARBA00023125"/>
    </source>
</evidence>
<dbReference type="Pfam" id="PF04542">
    <property type="entry name" value="Sigma70_r2"/>
    <property type="match status" value="1"/>
</dbReference>
<dbReference type="InterPro" id="IPR007627">
    <property type="entry name" value="RNA_pol_sigma70_r2"/>
</dbReference>
<evidence type="ECO:0000256" key="3">
    <source>
        <dbReference type="ARBA" id="ARBA00023082"/>
    </source>
</evidence>
<accession>A0A7G9GAJ2</accession>
<evidence type="ECO:0000256" key="2">
    <source>
        <dbReference type="ARBA" id="ARBA00023015"/>
    </source>
</evidence>
<dbReference type="Gene3D" id="1.10.1740.10">
    <property type="match status" value="1"/>
</dbReference>
<dbReference type="CDD" id="cd06171">
    <property type="entry name" value="Sigma70_r4"/>
    <property type="match status" value="1"/>
</dbReference>
<evidence type="ECO:0000256" key="5">
    <source>
        <dbReference type="ARBA" id="ARBA00023163"/>
    </source>
</evidence>
<name>A0A7G9GAJ2_9FIRM</name>
<evidence type="ECO:0000259" key="6">
    <source>
        <dbReference type="PROSITE" id="PS00622"/>
    </source>
</evidence>
<dbReference type="PANTHER" id="PTHR43133">
    <property type="entry name" value="RNA POLYMERASE ECF-TYPE SIGMA FACTO"/>
    <property type="match status" value="1"/>
</dbReference>
<feature type="domain" description="HTH luxR-type" evidence="6">
    <location>
        <begin position="133"/>
        <end position="160"/>
    </location>
</feature>
<dbReference type="InterPro" id="IPR014284">
    <property type="entry name" value="RNA_pol_sigma-70_dom"/>
</dbReference>
<organism evidence="7 8">
    <name type="scientific">Wansuia hejianensis</name>
    <dbReference type="NCBI Taxonomy" id="2763667"/>
    <lineage>
        <taxon>Bacteria</taxon>
        <taxon>Bacillati</taxon>
        <taxon>Bacillota</taxon>
        <taxon>Clostridia</taxon>
        <taxon>Lachnospirales</taxon>
        <taxon>Lachnospiraceae</taxon>
        <taxon>Wansuia</taxon>
    </lineage>
</organism>
<evidence type="ECO:0000313" key="7">
    <source>
        <dbReference type="EMBL" id="QNM07824.1"/>
    </source>
</evidence>
<dbReference type="Gene3D" id="1.10.10.10">
    <property type="entry name" value="Winged helix-like DNA-binding domain superfamily/Winged helix DNA-binding domain"/>
    <property type="match status" value="1"/>
</dbReference>
<gene>
    <name evidence="7" type="ORF">H9Q79_12995</name>
</gene>
<proteinExistence type="inferred from homology"/>
<dbReference type="NCBIfam" id="TIGR02937">
    <property type="entry name" value="sigma70-ECF"/>
    <property type="match status" value="1"/>
</dbReference>
<dbReference type="PROSITE" id="PS00622">
    <property type="entry name" value="HTH_LUXR_1"/>
    <property type="match status" value="1"/>
</dbReference>
<dbReference type="InterPro" id="IPR013325">
    <property type="entry name" value="RNA_pol_sigma_r2"/>
</dbReference>
<sequence length="167" mass="19260">MDNYLQLVERARNRDAQAFAALYAQVYQDLYRFALYTLKNTHDAEDMVSDTVTDAFASIHKLRSAEAFRGWIFKILSNKCRMKLKEYVNKTAELPDDLASEGGDMLDHMEVRRAFAKLDDEERLIISMHLFSGYKSREIAAALHMNENTVRSRESRALKKMGTILGE</sequence>
<dbReference type="RefSeq" id="WP_118648750.1">
    <property type="nucleotide sequence ID" value="NZ_CP060635.1"/>
</dbReference>
<dbReference type="SUPFAM" id="SSF88659">
    <property type="entry name" value="Sigma3 and sigma4 domains of RNA polymerase sigma factors"/>
    <property type="match status" value="1"/>
</dbReference>
<dbReference type="KEGG" id="whj:H9Q79_12995"/>
<dbReference type="GO" id="GO:0006352">
    <property type="term" value="P:DNA-templated transcription initiation"/>
    <property type="evidence" value="ECO:0007669"/>
    <property type="project" value="InterPro"/>
</dbReference>
<dbReference type="InterPro" id="IPR013324">
    <property type="entry name" value="RNA_pol_sigma_r3/r4-like"/>
</dbReference>
<reference evidence="7 8" key="1">
    <citation type="submission" date="2020-08" db="EMBL/GenBank/DDBJ databases">
        <authorList>
            <person name="Liu C."/>
            <person name="Sun Q."/>
        </authorList>
    </citation>
    <scope>NUCLEOTIDE SEQUENCE [LARGE SCALE GENOMIC DNA]</scope>
    <source>
        <strain evidence="7 8">NSJ-29</strain>
    </source>
</reference>
<dbReference type="AlphaFoldDB" id="A0A7G9GAJ2"/>
<keyword evidence="2" id="KW-0805">Transcription regulation</keyword>
<dbReference type="SUPFAM" id="SSF88946">
    <property type="entry name" value="Sigma2 domain of RNA polymerase sigma factors"/>
    <property type="match status" value="1"/>
</dbReference>
<dbReference type="GO" id="GO:0016987">
    <property type="term" value="F:sigma factor activity"/>
    <property type="evidence" value="ECO:0007669"/>
    <property type="project" value="UniProtKB-KW"/>
</dbReference>
<keyword evidence="5" id="KW-0804">Transcription</keyword>
<dbReference type="GO" id="GO:0003677">
    <property type="term" value="F:DNA binding"/>
    <property type="evidence" value="ECO:0007669"/>
    <property type="project" value="UniProtKB-KW"/>
</dbReference>
<dbReference type="EMBL" id="CP060635">
    <property type="protein sequence ID" value="QNM07824.1"/>
    <property type="molecule type" value="Genomic_DNA"/>
</dbReference>
<keyword evidence="4" id="KW-0238">DNA-binding</keyword>
<keyword evidence="8" id="KW-1185">Reference proteome</keyword>
<protein>
    <submittedName>
        <fullName evidence="7">RNA polymerase sigma factor</fullName>
    </submittedName>
</protein>
<dbReference type="Proteomes" id="UP000515860">
    <property type="component" value="Chromosome"/>
</dbReference>
<evidence type="ECO:0000313" key="8">
    <source>
        <dbReference type="Proteomes" id="UP000515860"/>
    </source>
</evidence>
<keyword evidence="3" id="KW-0731">Sigma factor</keyword>
<dbReference type="InterPro" id="IPR013249">
    <property type="entry name" value="RNA_pol_sigma70_r4_t2"/>
</dbReference>